<dbReference type="Gene3D" id="1.10.3300.10">
    <property type="entry name" value="Jann2411-like domain"/>
    <property type="match status" value="1"/>
</dbReference>
<dbReference type="AlphaFoldDB" id="A0A158FZT3"/>
<sequence>MDYRPIPAMFLADAPGLDFLNSIATPVDEPVDWIGDGEGLLSWLEQAGLVPVDVLAHMRANAAPAELDEIAAKARGLREWFRAFVQKRKGKPLSAKDLGELAPLNGVLQRDEQHGVIVADANAPGGLAFGMQRRWTSAESLLMPIVETLAKLVCEEDFTYVKACEGPTCTLLFADHTRGHARRWCSMAICGNRAKVAAHRARLKEGKGG</sequence>
<dbReference type="Pfam" id="PF07336">
    <property type="entry name" value="ABATE"/>
    <property type="match status" value="1"/>
</dbReference>
<protein>
    <submittedName>
        <fullName evidence="2">PF07336 family protein</fullName>
    </submittedName>
</protein>
<dbReference type="PANTHER" id="PTHR35525">
    <property type="entry name" value="BLL6575 PROTEIN"/>
    <property type="match status" value="1"/>
</dbReference>
<proteinExistence type="predicted"/>
<dbReference type="InterPro" id="IPR010852">
    <property type="entry name" value="ABATE"/>
</dbReference>
<gene>
    <name evidence="2" type="ORF">AWB70_01416</name>
</gene>
<keyword evidence="3" id="KW-1185">Reference proteome</keyword>
<name>A0A158FZT3_CABCO</name>
<dbReference type="Proteomes" id="UP000054740">
    <property type="component" value="Unassembled WGS sequence"/>
</dbReference>
<organism evidence="2 3">
    <name type="scientific">Caballeronia cordobensis</name>
    <name type="common">Burkholderia cordobensis</name>
    <dbReference type="NCBI Taxonomy" id="1353886"/>
    <lineage>
        <taxon>Bacteria</taxon>
        <taxon>Pseudomonadati</taxon>
        <taxon>Pseudomonadota</taxon>
        <taxon>Betaproteobacteria</taxon>
        <taxon>Burkholderiales</taxon>
        <taxon>Burkholderiaceae</taxon>
        <taxon>Caballeronia</taxon>
    </lineage>
</organism>
<dbReference type="SUPFAM" id="SSF160904">
    <property type="entry name" value="Jann2411-like"/>
    <property type="match status" value="1"/>
</dbReference>
<evidence type="ECO:0000313" key="3">
    <source>
        <dbReference type="Proteomes" id="UP000054740"/>
    </source>
</evidence>
<dbReference type="EMBL" id="FCNY02000003">
    <property type="protein sequence ID" value="SAL25364.1"/>
    <property type="molecule type" value="Genomic_DNA"/>
</dbReference>
<dbReference type="PANTHER" id="PTHR35525:SF3">
    <property type="entry name" value="BLL6575 PROTEIN"/>
    <property type="match status" value="1"/>
</dbReference>
<dbReference type="Pfam" id="PF11706">
    <property type="entry name" value="zf-CGNR"/>
    <property type="match status" value="1"/>
</dbReference>
<dbReference type="InterPro" id="IPR021005">
    <property type="entry name" value="Znf_CGNR"/>
</dbReference>
<dbReference type="RefSeq" id="WP_053571163.1">
    <property type="nucleotide sequence ID" value="NZ_FCNY02000003.1"/>
</dbReference>
<accession>A0A158FZT3</accession>
<dbReference type="InterPro" id="IPR023286">
    <property type="entry name" value="ABATE_dom_sf"/>
</dbReference>
<reference evidence="3" key="1">
    <citation type="submission" date="2016-01" db="EMBL/GenBank/DDBJ databases">
        <authorList>
            <person name="Peeters C."/>
        </authorList>
    </citation>
    <scope>NUCLEOTIDE SEQUENCE [LARGE SCALE GENOMIC DNA]</scope>
</reference>
<evidence type="ECO:0000259" key="1">
    <source>
        <dbReference type="Pfam" id="PF11706"/>
    </source>
</evidence>
<feature type="domain" description="Zinc finger CGNR" evidence="1">
    <location>
        <begin position="161"/>
        <end position="202"/>
    </location>
</feature>
<evidence type="ECO:0000313" key="2">
    <source>
        <dbReference type="EMBL" id="SAL25364.1"/>
    </source>
</evidence>